<sequence>MAPGSKTDRFALTQTMRVEHPELGWEPTYTMLARGEGKKWRKERGEMWARYGAMGEEKREFRVRDYGRERKLLPLVTRKLDIAESSSAFMPALRSVAFAPHLHYPAIDPRKGSSLGVLLSYFQAAGDVRQICVRGLRVARSTTESANRPIIAKLVTPPMTTWHFHASEVPGVTLRADAHTRWVYDGPAGADWTTILHALCYRIHVLSRQIGRAPIGTFSPFQLSISCSTGIYTALAPDVEHTMPLIREALASNVPITPSAVARSVTLGEQVEMAKVLRTIRGRSSNTMEHRRVA</sequence>
<comment type="caution">
    <text evidence="1">The sequence shown here is derived from an EMBL/GenBank/DDBJ whole genome shotgun (WGS) entry which is preliminary data.</text>
</comment>
<gene>
    <name evidence="1" type="ORF">MKK02DRAFT_39484</name>
</gene>
<keyword evidence="2" id="KW-1185">Reference proteome</keyword>
<proteinExistence type="predicted"/>
<accession>A0AA38LXY6</accession>
<dbReference type="Proteomes" id="UP001164286">
    <property type="component" value="Unassembled WGS sequence"/>
</dbReference>
<evidence type="ECO:0000313" key="2">
    <source>
        <dbReference type="Proteomes" id="UP001164286"/>
    </source>
</evidence>
<dbReference type="RefSeq" id="XP_052948970.1">
    <property type="nucleotide sequence ID" value="XM_053090618.1"/>
</dbReference>
<name>A0AA38LXY6_9TREE</name>
<dbReference type="AlphaFoldDB" id="A0AA38LXY6"/>
<protein>
    <submittedName>
        <fullName evidence="1">Uncharacterized protein</fullName>
    </submittedName>
</protein>
<reference evidence="1" key="1">
    <citation type="journal article" date="2022" name="G3 (Bethesda)">
        <title>High quality genome of the basidiomycete yeast Dioszegia hungarica PDD-24b-2 isolated from cloud water.</title>
        <authorList>
            <person name="Jarrige D."/>
            <person name="Haridas S."/>
            <person name="Bleykasten-Grosshans C."/>
            <person name="Joly M."/>
            <person name="Nadalig T."/>
            <person name="Sancelme M."/>
            <person name="Vuilleumier S."/>
            <person name="Grigoriev I.V."/>
            <person name="Amato P."/>
            <person name="Bringel F."/>
        </authorList>
    </citation>
    <scope>NUCLEOTIDE SEQUENCE</scope>
    <source>
        <strain evidence="1">PDD-24b-2</strain>
    </source>
</reference>
<dbReference type="EMBL" id="JAKWFO010000001">
    <property type="protein sequence ID" value="KAI9639193.1"/>
    <property type="molecule type" value="Genomic_DNA"/>
</dbReference>
<evidence type="ECO:0000313" key="1">
    <source>
        <dbReference type="EMBL" id="KAI9639193.1"/>
    </source>
</evidence>
<organism evidence="1 2">
    <name type="scientific">Dioszegia hungarica</name>
    <dbReference type="NCBI Taxonomy" id="4972"/>
    <lineage>
        <taxon>Eukaryota</taxon>
        <taxon>Fungi</taxon>
        <taxon>Dikarya</taxon>
        <taxon>Basidiomycota</taxon>
        <taxon>Agaricomycotina</taxon>
        <taxon>Tremellomycetes</taxon>
        <taxon>Tremellales</taxon>
        <taxon>Bulleribasidiaceae</taxon>
        <taxon>Dioszegia</taxon>
    </lineage>
</organism>
<dbReference type="GeneID" id="77729823"/>